<accession>A0AA38BNE3</accession>
<comment type="caution">
    <text evidence="3">The sequence shown here is derived from an EMBL/GenBank/DDBJ whole genome shotgun (WGS) entry which is preliminary data.</text>
</comment>
<keyword evidence="4" id="KW-1185">Reference proteome</keyword>
<dbReference type="Proteomes" id="UP000824469">
    <property type="component" value="Unassembled WGS sequence"/>
</dbReference>
<feature type="non-terminal residue" evidence="3">
    <location>
        <position position="260"/>
    </location>
</feature>
<dbReference type="CDD" id="cd10450">
    <property type="entry name" value="GIY-YIG_AtGrxS16_like"/>
    <property type="match status" value="1"/>
</dbReference>
<evidence type="ECO:0000313" key="3">
    <source>
        <dbReference type="EMBL" id="KAH9287970.1"/>
    </source>
</evidence>
<evidence type="ECO:0000256" key="1">
    <source>
        <dbReference type="SAM" id="Coils"/>
    </source>
</evidence>
<dbReference type="AlphaFoldDB" id="A0AA38BNE3"/>
<organism evidence="3 4">
    <name type="scientific">Taxus chinensis</name>
    <name type="common">Chinese yew</name>
    <name type="synonym">Taxus wallichiana var. chinensis</name>
    <dbReference type="NCBI Taxonomy" id="29808"/>
    <lineage>
        <taxon>Eukaryota</taxon>
        <taxon>Viridiplantae</taxon>
        <taxon>Streptophyta</taxon>
        <taxon>Embryophyta</taxon>
        <taxon>Tracheophyta</taxon>
        <taxon>Spermatophyta</taxon>
        <taxon>Pinopsida</taxon>
        <taxon>Pinidae</taxon>
        <taxon>Conifers II</taxon>
        <taxon>Cupressales</taxon>
        <taxon>Taxaceae</taxon>
        <taxon>Taxus</taxon>
    </lineage>
</organism>
<dbReference type="InterPro" id="IPR049578">
    <property type="entry name" value="CAXIP1-like_GIY-YIG_dom"/>
</dbReference>
<feature type="coiled-coil region" evidence="1">
    <location>
        <begin position="92"/>
        <end position="123"/>
    </location>
</feature>
<sequence>ANAPLYFDFYRAISCYFLLPFKMEGLKAACIGLRLDFRSRLVAFPAVQELLIRPNLVSYWNRPLSNLQVKCQTTNDNMQNSISTEPKWKEKLAAADENAQRMRMQSQQIHEEYKRRMATLQRENMQGPTNACSLKDLEFVPYLDDGGLIVDKSASDAKASVYAIFDQNRTLQYVGISRQVYLSMKLHFARVPSKCYFVKIQHLNKPNRALLECIKEKWIEENGLLPSGNDNGPQQKVWENPLDCKPLMTEEEKQNLQADP</sequence>
<name>A0AA38BNE3_TAXCH</name>
<gene>
    <name evidence="3" type="ORF">KI387_032087</name>
</gene>
<feature type="region of interest" description="Disordered" evidence="2">
    <location>
        <begin position="225"/>
        <end position="244"/>
    </location>
</feature>
<dbReference type="EMBL" id="JAHRHJ020003813">
    <property type="protein sequence ID" value="KAH9287970.1"/>
    <property type="molecule type" value="Genomic_DNA"/>
</dbReference>
<evidence type="ECO:0000313" key="4">
    <source>
        <dbReference type="Proteomes" id="UP000824469"/>
    </source>
</evidence>
<reference evidence="3 4" key="1">
    <citation type="journal article" date="2021" name="Nat. Plants">
        <title>The Taxus genome provides insights into paclitaxel biosynthesis.</title>
        <authorList>
            <person name="Xiong X."/>
            <person name="Gou J."/>
            <person name="Liao Q."/>
            <person name="Li Y."/>
            <person name="Zhou Q."/>
            <person name="Bi G."/>
            <person name="Li C."/>
            <person name="Du R."/>
            <person name="Wang X."/>
            <person name="Sun T."/>
            <person name="Guo L."/>
            <person name="Liang H."/>
            <person name="Lu P."/>
            <person name="Wu Y."/>
            <person name="Zhang Z."/>
            <person name="Ro D.K."/>
            <person name="Shang Y."/>
            <person name="Huang S."/>
            <person name="Yan J."/>
        </authorList>
    </citation>
    <scope>NUCLEOTIDE SEQUENCE [LARGE SCALE GENOMIC DNA]</scope>
    <source>
        <strain evidence="3">Ta-2019</strain>
    </source>
</reference>
<keyword evidence="1" id="KW-0175">Coiled coil</keyword>
<feature type="non-terminal residue" evidence="3">
    <location>
        <position position="1"/>
    </location>
</feature>
<evidence type="ECO:0000256" key="2">
    <source>
        <dbReference type="SAM" id="MobiDB-lite"/>
    </source>
</evidence>
<protein>
    <submittedName>
        <fullName evidence="3">Uncharacterized protein</fullName>
    </submittedName>
</protein>
<proteinExistence type="predicted"/>